<dbReference type="AlphaFoldDB" id="A0A0E9QQ31"/>
<accession>A0A0E9QQ31</accession>
<organism evidence="1">
    <name type="scientific">Anguilla anguilla</name>
    <name type="common">European freshwater eel</name>
    <name type="synonym">Muraena anguilla</name>
    <dbReference type="NCBI Taxonomy" id="7936"/>
    <lineage>
        <taxon>Eukaryota</taxon>
        <taxon>Metazoa</taxon>
        <taxon>Chordata</taxon>
        <taxon>Craniata</taxon>
        <taxon>Vertebrata</taxon>
        <taxon>Euteleostomi</taxon>
        <taxon>Actinopterygii</taxon>
        <taxon>Neopterygii</taxon>
        <taxon>Teleostei</taxon>
        <taxon>Anguilliformes</taxon>
        <taxon>Anguillidae</taxon>
        <taxon>Anguilla</taxon>
    </lineage>
</organism>
<sequence>MTVLFKTTRGSQSRSDLRAGRLLARCCAAEG</sequence>
<proteinExistence type="predicted"/>
<reference evidence="1" key="1">
    <citation type="submission" date="2014-11" db="EMBL/GenBank/DDBJ databases">
        <authorList>
            <person name="Amaro Gonzalez C."/>
        </authorList>
    </citation>
    <scope>NUCLEOTIDE SEQUENCE</scope>
</reference>
<dbReference type="EMBL" id="GBXM01089975">
    <property type="protein sequence ID" value="JAH18602.1"/>
    <property type="molecule type" value="Transcribed_RNA"/>
</dbReference>
<evidence type="ECO:0000313" key="1">
    <source>
        <dbReference type="EMBL" id="JAH18602.1"/>
    </source>
</evidence>
<name>A0A0E9QQ31_ANGAN</name>
<reference evidence="1" key="2">
    <citation type="journal article" date="2015" name="Fish Shellfish Immunol.">
        <title>Early steps in the European eel (Anguilla anguilla)-Vibrio vulnificus interaction in the gills: Role of the RtxA13 toxin.</title>
        <authorList>
            <person name="Callol A."/>
            <person name="Pajuelo D."/>
            <person name="Ebbesson L."/>
            <person name="Teles M."/>
            <person name="MacKenzie S."/>
            <person name="Amaro C."/>
        </authorList>
    </citation>
    <scope>NUCLEOTIDE SEQUENCE</scope>
</reference>
<protein>
    <submittedName>
        <fullName evidence="1">Uncharacterized protein</fullName>
    </submittedName>
</protein>